<gene>
    <name evidence="2" type="ORF">HLB29_02950</name>
</gene>
<dbReference type="Pfam" id="PF04122">
    <property type="entry name" value="CW_binding_2"/>
    <property type="match status" value="3"/>
</dbReference>
<dbReference type="RefSeq" id="WP_185623627.1">
    <property type="nucleotide sequence ID" value="NZ_JABGBW010000001.1"/>
</dbReference>
<dbReference type="EMBL" id="JABGBW010000001">
    <property type="protein sequence ID" value="MBC2575635.1"/>
    <property type="molecule type" value="Genomic_DNA"/>
</dbReference>
<dbReference type="InterPro" id="IPR007253">
    <property type="entry name" value="Cell_wall-bd_2"/>
</dbReference>
<organism evidence="2 3">
    <name type="scientific">Peptostreptococcus canis</name>
    <dbReference type="NCBI Taxonomy" id="1159213"/>
    <lineage>
        <taxon>Bacteria</taxon>
        <taxon>Bacillati</taxon>
        <taxon>Bacillota</taxon>
        <taxon>Clostridia</taxon>
        <taxon>Peptostreptococcales</taxon>
        <taxon>Peptostreptococcaceae</taxon>
        <taxon>Peptostreptococcus</taxon>
    </lineage>
</organism>
<dbReference type="Proteomes" id="UP000713904">
    <property type="component" value="Unassembled WGS sequence"/>
</dbReference>
<proteinExistence type="predicted"/>
<dbReference type="PANTHER" id="PTHR30032:SF8">
    <property type="entry name" value="GERMINATION-SPECIFIC N-ACETYLMURAMOYL-L-ALANINE AMIDASE"/>
    <property type="match status" value="1"/>
</dbReference>
<protein>
    <recommendedName>
        <fullName evidence="4">Cell wall binding repeat 2</fullName>
    </recommendedName>
</protein>
<feature type="signal peptide" evidence="1">
    <location>
        <begin position="1"/>
        <end position="25"/>
    </location>
</feature>
<evidence type="ECO:0000256" key="1">
    <source>
        <dbReference type="SAM" id="SignalP"/>
    </source>
</evidence>
<dbReference type="Gene3D" id="3.40.50.12090">
    <property type="match status" value="2"/>
</dbReference>
<comment type="caution">
    <text evidence="2">The sequence shown here is derived from an EMBL/GenBank/DDBJ whole genome shotgun (WGS) entry which is preliminary data.</text>
</comment>
<reference evidence="2 3" key="1">
    <citation type="submission" date="2020-05" db="EMBL/GenBank/DDBJ databases">
        <title>Draft genome of xy-202 and genomic insight in genome of the genus Peptostreptococcus.</title>
        <authorList>
            <person name="Zhang Z."/>
        </authorList>
    </citation>
    <scope>NUCLEOTIDE SEQUENCE [LARGE SCALE GENOMIC DNA]</scope>
    <source>
        <strain evidence="2 3">DSM 27025</strain>
    </source>
</reference>
<evidence type="ECO:0000313" key="3">
    <source>
        <dbReference type="Proteomes" id="UP000713904"/>
    </source>
</evidence>
<accession>A0ABR6TJZ9</accession>
<evidence type="ECO:0008006" key="4">
    <source>
        <dbReference type="Google" id="ProtNLM"/>
    </source>
</evidence>
<dbReference type="PANTHER" id="PTHR30032">
    <property type="entry name" value="N-ACETYLMURAMOYL-L-ALANINE AMIDASE-RELATED"/>
    <property type="match status" value="1"/>
</dbReference>
<dbReference type="InterPro" id="IPR051922">
    <property type="entry name" value="Bact_Sporulation_Assoc"/>
</dbReference>
<evidence type="ECO:0000313" key="2">
    <source>
        <dbReference type="EMBL" id="MBC2575635.1"/>
    </source>
</evidence>
<keyword evidence="1" id="KW-0732">Signal</keyword>
<name>A0ABR6TJZ9_9FIRM</name>
<keyword evidence="3" id="KW-1185">Reference proteome</keyword>
<feature type="chain" id="PRO_5046266189" description="Cell wall binding repeat 2" evidence="1">
    <location>
        <begin position="26"/>
        <end position="427"/>
    </location>
</feature>
<sequence length="427" mass="48468">MNTKKMLSVSISLVVLASNMSYVVANEADKKESNLKNTIIEKVKKSKFLGYSYDLGRYPYKLNKNRYRELILKEINNATFSVISNSYEIKGYPFMLVGDNFKIGLLKEKSGDMFIGTLYYGESSIVFKTNKNIQEKIIKICEEANNVSIDLKTDNLYMDDNSKIKSAVGISRRTFGRSKNIVLIGDESIPDSLLAAGLAGYFDAPILLSHKDKVSKDLLEELSRLKAENIYVASGKKWISESILTELSEKGYNIFDCSGQNRYETSKNIAQKIKTDNKYILLSGQNFNDISSISTYSYDKKIPILLTGKSQIPMCNYDLINQNSQILAIGGYNTISKDVYSQLDKKKVQINRISGKNRFDTSEKIVKKLYPDSSGYIYQSDKSFFNNIIISPFSAKSKRPILIKTVDELNELQNKYGYEDINHVFIK</sequence>